<dbReference type="EMBL" id="FODV01000013">
    <property type="protein sequence ID" value="SEP08393.1"/>
    <property type="molecule type" value="Genomic_DNA"/>
</dbReference>
<evidence type="ECO:0000313" key="2">
    <source>
        <dbReference type="Proteomes" id="UP000199126"/>
    </source>
</evidence>
<dbReference type="Proteomes" id="UP000199126">
    <property type="component" value="Unassembled WGS sequence"/>
</dbReference>
<name>A0A1H8UZI3_9EURY</name>
<protein>
    <submittedName>
        <fullName evidence="1">Uncharacterized protein</fullName>
    </submittedName>
</protein>
<evidence type="ECO:0000313" key="1">
    <source>
        <dbReference type="EMBL" id="SEP08393.1"/>
    </source>
</evidence>
<keyword evidence="2" id="KW-1185">Reference proteome</keyword>
<accession>A0A1H8UZI3</accession>
<dbReference type="AlphaFoldDB" id="A0A1H8UZI3"/>
<proteinExistence type="predicted"/>
<reference evidence="2" key="1">
    <citation type="submission" date="2016-10" db="EMBL/GenBank/DDBJ databases">
        <authorList>
            <person name="Varghese N."/>
            <person name="Submissions S."/>
        </authorList>
    </citation>
    <scope>NUCLEOTIDE SEQUENCE [LARGE SCALE GENOMIC DNA]</scope>
    <source>
        <strain evidence="2">CGMCC 1.10121</strain>
    </source>
</reference>
<sequence length="50" mass="5684">MCDSTYFSGLDRSLVNRFGITLLSLICWQGSLDRMIMTDFALNTACLILY</sequence>
<organism evidence="1 2">
    <name type="scientific">Halogranum amylolyticum</name>
    <dbReference type="NCBI Taxonomy" id="660520"/>
    <lineage>
        <taxon>Archaea</taxon>
        <taxon>Methanobacteriati</taxon>
        <taxon>Methanobacteriota</taxon>
        <taxon>Stenosarchaea group</taxon>
        <taxon>Halobacteria</taxon>
        <taxon>Halobacteriales</taxon>
        <taxon>Haloferacaceae</taxon>
    </lineage>
</organism>
<gene>
    <name evidence="1" type="ORF">SAMN04487948_11373</name>
</gene>